<dbReference type="PANTHER" id="PTHR48449">
    <property type="entry name" value="DUF1985 DOMAIN-CONTAINING PROTEIN"/>
    <property type="match status" value="1"/>
</dbReference>
<evidence type="ECO:0000256" key="1">
    <source>
        <dbReference type="ARBA" id="ARBA00005234"/>
    </source>
</evidence>
<feature type="compositionally biased region" description="Acidic residues" evidence="4">
    <location>
        <begin position="408"/>
        <end position="417"/>
    </location>
</feature>
<evidence type="ECO:0000259" key="5">
    <source>
        <dbReference type="PROSITE" id="PS50600"/>
    </source>
</evidence>
<dbReference type="InterPro" id="IPR015410">
    <property type="entry name" value="DUF1985"/>
</dbReference>
<dbReference type="Gramene" id="ESQ50975">
    <property type="protein sequence ID" value="ESQ50975"/>
    <property type="gene ID" value="EUTSA_v10023178mg"/>
</dbReference>
<feature type="compositionally biased region" description="Basic and acidic residues" evidence="4">
    <location>
        <begin position="318"/>
        <end position="336"/>
    </location>
</feature>
<name>V4LKC0_EUTSA</name>
<dbReference type="GO" id="GO:0008234">
    <property type="term" value="F:cysteine-type peptidase activity"/>
    <property type="evidence" value="ECO:0007669"/>
    <property type="project" value="InterPro"/>
</dbReference>
<comment type="similarity">
    <text evidence="1">Belongs to the peptidase C48 family.</text>
</comment>
<keyword evidence="7" id="KW-1185">Reference proteome</keyword>
<dbReference type="EMBL" id="KI517392">
    <property type="protein sequence ID" value="ESQ50975.1"/>
    <property type="molecule type" value="Genomic_DNA"/>
</dbReference>
<evidence type="ECO:0000256" key="4">
    <source>
        <dbReference type="SAM" id="MobiDB-lite"/>
    </source>
</evidence>
<accession>V4LKC0</accession>
<protein>
    <recommendedName>
        <fullName evidence="5">Ubiquitin-like protease family profile domain-containing protein</fullName>
    </recommendedName>
</protein>
<dbReference type="Pfam" id="PF02902">
    <property type="entry name" value="Peptidase_C48"/>
    <property type="match status" value="1"/>
</dbReference>
<dbReference type="KEGG" id="eus:EUTSA_v10023178mg"/>
<sequence length="808" mass="91830">MASSSGSKDYPPRLNPEGKSSLQNRSMNHYCFLNLFGRIKEGIGGDLFKNIKETSQLGVILKLADMDFVSSSNLLHNFLTRQLSPIRFSLHEFSDITGLNCEAVAAEDEPEIDDSEFWKELKVSGGGPKFKHLEAVFSRCRTWTFEKRKMIGLMCILSIGILGISQNSRIPMKFLLGRVGFESVINSIEIVCLEKNSYVVHGFVHALISWGYESLPFLAEKFGDRNNAVDVIPLLRYRSSRKKTQEHGRVLVRHMVDKDGQHLFPSWPDETLMIVPLMVVLRFRRQRVRKQSLPRVQVRKKSWSGQRVGMKMRVMMISEKKNKRSDEEEASREDGKKIRRSKGKEIVCEEETEDDSTDMDVRLQDVRRKRNHKDNNSKFDQIDSKFVSLYQKIGNVKSDVTRMKQDQGTEDVADAAEDGQSAAGDGDDVGDDNNEQKEPEEKTPKSGKGNGSSKKKVGKEILDLKKKKAPAVSLSEGSVSFGEHSKGFGVALNKLLAMTRRDDCVMRQECVAIDKRNISLAASQRSPYIGNSGVKRVMFGCHPSNDLYNPFEKVLASNVEKLMAFINQDMDKPLPSSNADSKFHLKIMTPKELWPKTDHEFGWLGDMHLCSAMHMLRRRSMREWTPFRMDRIAFLEPWFVNKKWLEDVDLLYLSHNLAELHWVALEIDLVKRRIKIFDSIISYQSDDQIFKSCKLYARMLPLLLHAAAAPDNILTGDCGIFVFKYTECLALGSLFNLKNLVGEIKHGRLNVSFWDEPSDVDCAPDGGSKVQKTKSKKAKSAKGTSEKEKSERSKSRNENESDDDSVDK</sequence>
<dbReference type="Gene3D" id="3.40.395.10">
    <property type="entry name" value="Adenoviral Proteinase, Chain A"/>
    <property type="match status" value="1"/>
</dbReference>
<evidence type="ECO:0000313" key="7">
    <source>
        <dbReference type="Proteomes" id="UP000030689"/>
    </source>
</evidence>
<feature type="compositionally biased region" description="Basic and acidic residues" evidence="4">
    <location>
        <begin position="784"/>
        <end position="799"/>
    </location>
</feature>
<reference evidence="6 7" key="1">
    <citation type="journal article" date="2013" name="Front. Plant Sci.">
        <title>The Reference Genome of the Halophytic Plant Eutrema salsugineum.</title>
        <authorList>
            <person name="Yang R."/>
            <person name="Jarvis D.E."/>
            <person name="Chen H."/>
            <person name="Beilstein M.A."/>
            <person name="Grimwood J."/>
            <person name="Jenkins J."/>
            <person name="Shu S."/>
            <person name="Prochnik S."/>
            <person name="Xin M."/>
            <person name="Ma C."/>
            <person name="Schmutz J."/>
            <person name="Wing R.A."/>
            <person name="Mitchell-Olds T."/>
            <person name="Schumaker K.S."/>
            <person name="Wang X."/>
        </authorList>
    </citation>
    <scope>NUCLEOTIDE SEQUENCE [LARGE SCALE GENOMIC DNA]</scope>
</reference>
<feature type="region of interest" description="Disordered" evidence="4">
    <location>
        <begin position="762"/>
        <end position="808"/>
    </location>
</feature>
<keyword evidence="3" id="KW-0378">Hydrolase</keyword>
<dbReference type="OMA" id="WVALEID"/>
<dbReference type="GO" id="GO:0006508">
    <property type="term" value="P:proteolysis"/>
    <property type="evidence" value="ECO:0007669"/>
    <property type="project" value="UniProtKB-KW"/>
</dbReference>
<evidence type="ECO:0000256" key="2">
    <source>
        <dbReference type="ARBA" id="ARBA00022670"/>
    </source>
</evidence>
<gene>
    <name evidence="6" type="ORF">EUTSA_v10023178mg</name>
</gene>
<dbReference type="Proteomes" id="UP000030689">
    <property type="component" value="Unassembled WGS sequence"/>
</dbReference>
<feature type="region of interest" description="Disordered" evidence="4">
    <location>
        <begin position="1"/>
        <end position="22"/>
    </location>
</feature>
<organism evidence="6 7">
    <name type="scientific">Eutrema salsugineum</name>
    <name type="common">Saltwater cress</name>
    <name type="synonym">Sisymbrium salsugineum</name>
    <dbReference type="NCBI Taxonomy" id="72664"/>
    <lineage>
        <taxon>Eukaryota</taxon>
        <taxon>Viridiplantae</taxon>
        <taxon>Streptophyta</taxon>
        <taxon>Embryophyta</taxon>
        <taxon>Tracheophyta</taxon>
        <taxon>Spermatophyta</taxon>
        <taxon>Magnoliopsida</taxon>
        <taxon>eudicotyledons</taxon>
        <taxon>Gunneridae</taxon>
        <taxon>Pentapetalae</taxon>
        <taxon>rosids</taxon>
        <taxon>malvids</taxon>
        <taxon>Brassicales</taxon>
        <taxon>Brassicaceae</taxon>
        <taxon>Eutremeae</taxon>
        <taxon>Eutrema</taxon>
    </lineage>
</organism>
<evidence type="ECO:0000313" key="6">
    <source>
        <dbReference type="EMBL" id="ESQ50975.1"/>
    </source>
</evidence>
<dbReference type="InterPro" id="IPR038765">
    <property type="entry name" value="Papain-like_cys_pep_sf"/>
</dbReference>
<evidence type="ECO:0000256" key="3">
    <source>
        <dbReference type="ARBA" id="ARBA00022801"/>
    </source>
</evidence>
<feature type="compositionally biased region" description="Basic residues" evidence="4">
    <location>
        <begin position="771"/>
        <end position="780"/>
    </location>
</feature>
<dbReference type="AlphaFoldDB" id="V4LKC0"/>
<dbReference type="Pfam" id="PF09331">
    <property type="entry name" value="DUF1985"/>
    <property type="match status" value="1"/>
</dbReference>
<feature type="compositionally biased region" description="Basic and acidic residues" evidence="4">
    <location>
        <begin position="434"/>
        <end position="444"/>
    </location>
</feature>
<feature type="domain" description="Ubiquitin-like protease family profile" evidence="5">
    <location>
        <begin position="586"/>
        <end position="729"/>
    </location>
</feature>
<proteinExistence type="inferred from homology"/>
<feature type="compositionally biased region" description="Acidic residues" evidence="4">
    <location>
        <begin position="348"/>
        <end position="358"/>
    </location>
</feature>
<dbReference type="PROSITE" id="PS50600">
    <property type="entry name" value="ULP_PROTEASE"/>
    <property type="match status" value="1"/>
</dbReference>
<dbReference type="InterPro" id="IPR003653">
    <property type="entry name" value="Peptidase_C48_C"/>
</dbReference>
<keyword evidence="2" id="KW-0645">Protease</keyword>
<dbReference type="PANTHER" id="PTHR48449:SF1">
    <property type="entry name" value="DUF1985 DOMAIN-CONTAINING PROTEIN"/>
    <property type="match status" value="1"/>
</dbReference>
<feature type="region of interest" description="Disordered" evidence="4">
    <location>
        <begin position="401"/>
        <end position="457"/>
    </location>
</feature>
<dbReference type="SUPFAM" id="SSF54001">
    <property type="entry name" value="Cysteine proteinases"/>
    <property type="match status" value="1"/>
</dbReference>
<feature type="region of interest" description="Disordered" evidence="4">
    <location>
        <begin position="317"/>
        <end position="360"/>
    </location>
</feature>